<dbReference type="PANTHER" id="PTHR30629:SF2">
    <property type="entry name" value="PROPHAGE INTEGRASE INTS-RELATED"/>
    <property type="match status" value="1"/>
</dbReference>
<dbReference type="RefSeq" id="WP_167227084.1">
    <property type="nucleotide sequence ID" value="NZ_JAAQPH010000014.1"/>
</dbReference>
<gene>
    <name evidence="3" type="ORF">HBA54_17810</name>
</gene>
<comment type="similarity">
    <text evidence="1">Belongs to the 'phage' integrase family.</text>
</comment>
<sequence>MSWYQVERMLLKRDDNAAAALGADQLARSIGPEAIVRYLAAIRSRGKIGMAHGARAYIGAAFAFGMKSEHDYTRRDLSSRWGIVTNPAAAIPTDLEALRVGDRFLTPREFRLFWAWLVSNNMRSGSVSAIQLIMVTGQRVQEILSLTETQYDRLERLLIWKNQEWLATFIAFASHRDGDPRRTHRQ</sequence>
<evidence type="ECO:0000256" key="1">
    <source>
        <dbReference type="ARBA" id="ARBA00008857"/>
    </source>
</evidence>
<proteinExistence type="inferred from homology"/>
<dbReference type="SUPFAM" id="SSF56349">
    <property type="entry name" value="DNA breaking-rejoining enzymes"/>
    <property type="match status" value="1"/>
</dbReference>
<dbReference type="PANTHER" id="PTHR30629">
    <property type="entry name" value="PROPHAGE INTEGRASE"/>
    <property type="match status" value="1"/>
</dbReference>
<accession>A0A967KGL7</accession>
<dbReference type="AlphaFoldDB" id="A0A967KGL7"/>
<dbReference type="InterPro" id="IPR011010">
    <property type="entry name" value="DNA_brk_join_enz"/>
</dbReference>
<dbReference type="GO" id="GO:0015074">
    <property type="term" value="P:DNA integration"/>
    <property type="evidence" value="ECO:0007669"/>
    <property type="project" value="UniProtKB-KW"/>
</dbReference>
<evidence type="ECO:0008006" key="5">
    <source>
        <dbReference type="Google" id="ProtNLM"/>
    </source>
</evidence>
<reference evidence="3" key="1">
    <citation type="submission" date="2020-03" db="EMBL/GenBank/DDBJ databases">
        <title>Genome of Pelagibius litoralis DSM 21314T.</title>
        <authorList>
            <person name="Wang G."/>
        </authorList>
    </citation>
    <scope>NUCLEOTIDE SEQUENCE</scope>
    <source>
        <strain evidence="3">DSM 21314</strain>
    </source>
</reference>
<name>A0A967KGL7_9PROT</name>
<dbReference type="Proteomes" id="UP000761264">
    <property type="component" value="Unassembled WGS sequence"/>
</dbReference>
<keyword evidence="2" id="KW-0229">DNA integration</keyword>
<evidence type="ECO:0000313" key="4">
    <source>
        <dbReference type="Proteomes" id="UP000761264"/>
    </source>
</evidence>
<dbReference type="GO" id="GO:0003677">
    <property type="term" value="F:DNA binding"/>
    <property type="evidence" value="ECO:0007669"/>
    <property type="project" value="InterPro"/>
</dbReference>
<evidence type="ECO:0000313" key="3">
    <source>
        <dbReference type="EMBL" id="NIA70456.1"/>
    </source>
</evidence>
<organism evidence="3 4">
    <name type="scientific">Pelagibius litoralis</name>
    <dbReference type="NCBI Taxonomy" id="374515"/>
    <lineage>
        <taxon>Bacteria</taxon>
        <taxon>Pseudomonadati</taxon>
        <taxon>Pseudomonadota</taxon>
        <taxon>Alphaproteobacteria</taxon>
        <taxon>Rhodospirillales</taxon>
        <taxon>Rhodovibrionaceae</taxon>
        <taxon>Pelagibius</taxon>
    </lineage>
</organism>
<protein>
    <recommendedName>
        <fullName evidence="5">Phage integrase family protein</fullName>
    </recommendedName>
</protein>
<evidence type="ECO:0000256" key="2">
    <source>
        <dbReference type="ARBA" id="ARBA00022908"/>
    </source>
</evidence>
<keyword evidence="4" id="KW-1185">Reference proteome</keyword>
<dbReference type="EMBL" id="JAAQPH010000014">
    <property type="protein sequence ID" value="NIA70456.1"/>
    <property type="molecule type" value="Genomic_DNA"/>
</dbReference>
<comment type="caution">
    <text evidence="3">The sequence shown here is derived from an EMBL/GenBank/DDBJ whole genome shotgun (WGS) entry which is preliminary data.</text>
</comment>
<dbReference type="InterPro" id="IPR050808">
    <property type="entry name" value="Phage_Integrase"/>
</dbReference>